<dbReference type="PANTHER" id="PTHR48475:SF1">
    <property type="entry name" value="RNASE H TYPE-1 DOMAIN-CONTAINING PROTEIN"/>
    <property type="match status" value="1"/>
</dbReference>
<dbReference type="InterPro" id="IPR012337">
    <property type="entry name" value="RNaseH-like_sf"/>
</dbReference>
<dbReference type="FunFam" id="3.30.420.10:FF:000076">
    <property type="entry name" value="RBR-type E3 ubiquitin transferase"/>
    <property type="match status" value="1"/>
</dbReference>
<dbReference type="PANTHER" id="PTHR48475">
    <property type="entry name" value="RIBONUCLEASE H"/>
    <property type="match status" value="1"/>
</dbReference>
<evidence type="ECO:0000259" key="2">
    <source>
        <dbReference type="PROSITE" id="PS50879"/>
    </source>
</evidence>
<feature type="domain" description="RNase H type-1" evidence="2">
    <location>
        <begin position="23"/>
        <end position="154"/>
    </location>
</feature>
<dbReference type="InterPro" id="IPR002156">
    <property type="entry name" value="RNaseH_domain"/>
</dbReference>
<feature type="region of interest" description="Disordered" evidence="1">
    <location>
        <begin position="1"/>
        <end position="47"/>
    </location>
</feature>
<organism evidence="3 4">
    <name type="scientific">Cuscuta australis</name>
    <dbReference type="NCBI Taxonomy" id="267555"/>
    <lineage>
        <taxon>Eukaryota</taxon>
        <taxon>Viridiplantae</taxon>
        <taxon>Streptophyta</taxon>
        <taxon>Embryophyta</taxon>
        <taxon>Tracheophyta</taxon>
        <taxon>Spermatophyta</taxon>
        <taxon>Magnoliopsida</taxon>
        <taxon>eudicotyledons</taxon>
        <taxon>Gunneridae</taxon>
        <taxon>Pentapetalae</taxon>
        <taxon>asterids</taxon>
        <taxon>lamiids</taxon>
        <taxon>Solanales</taxon>
        <taxon>Convolvulaceae</taxon>
        <taxon>Cuscuteae</taxon>
        <taxon>Cuscuta</taxon>
        <taxon>Cuscuta subgen. Grammica</taxon>
        <taxon>Cuscuta sect. Cleistogrammica</taxon>
    </lineage>
</organism>
<dbReference type="InterPro" id="IPR036397">
    <property type="entry name" value="RNaseH_sf"/>
</dbReference>
<evidence type="ECO:0000313" key="3">
    <source>
        <dbReference type="EMBL" id="RAL38365.1"/>
    </source>
</evidence>
<dbReference type="GO" id="GO:0003676">
    <property type="term" value="F:nucleic acid binding"/>
    <property type="evidence" value="ECO:0007669"/>
    <property type="project" value="InterPro"/>
</dbReference>
<keyword evidence="4" id="KW-1185">Reference proteome</keyword>
<name>A0A328CY15_9ASTE</name>
<dbReference type="CDD" id="cd09279">
    <property type="entry name" value="RNase_HI_like"/>
    <property type="match status" value="1"/>
</dbReference>
<comment type="caution">
    <text evidence="3">The sequence shown here is derived from an EMBL/GenBank/DDBJ whole genome shotgun (WGS) entry which is preliminary data.</text>
</comment>
<evidence type="ECO:0000256" key="1">
    <source>
        <dbReference type="SAM" id="MobiDB-lite"/>
    </source>
</evidence>
<sequence>MGSRYNKNYSSAPPQQYSGSGSSSGPYTLQCDGASKGNPGRAGAGAVLRDPSGNVVFRTSQGLGNTTNNVAEYEALKLGMDQALKSGCTDIRVQTDSNLVSQQVQGSWKVRSDNLIPLNNEVQNMKNNFNSFDIQYVPREMNYDADSLANAGVNLPEGKIQTEYYGVGRRY</sequence>
<protein>
    <recommendedName>
        <fullName evidence="2">RNase H type-1 domain-containing protein</fullName>
    </recommendedName>
</protein>
<dbReference type="Proteomes" id="UP000249390">
    <property type="component" value="Unassembled WGS sequence"/>
</dbReference>
<dbReference type="GO" id="GO:0004523">
    <property type="term" value="F:RNA-DNA hybrid ribonuclease activity"/>
    <property type="evidence" value="ECO:0007669"/>
    <property type="project" value="InterPro"/>
</dbReference>
<gene>
    <name evidence="3" type="ORF">DM860_002343</name>
</gene>
<accession>A0A328CY15</accession>
<dbReference type="Pfam" id="PF13456">
    <property type="entry name" value="RVT_3"/>
    <property type="match status" value="1"/>
</dbReference>
<dbReference type="Gene3D" id="3.30.420.10">
    <property type="entry name" value="Ribonuclease H-like superfamily/Ribonuclease H"/>
    <property type="match status" value="1"/>
</dbReference>
<dbReference type="SUPFAM" id="SSF53098">
    <property type="entry name" value="Ribonuclease H-like"/>
    <property type="match status" value="1"/>
</dbReference>
<evidence type="ECO:0000313" key="4">
    <source>
        <dbReference type="Proteomes" id="UP000249390"/>
    </source>
</evidence>
<proteinExistence type="predicted"/>
<reference evidence="3 4" key="1">
    <citation type="submission" date="2018-06" db="EMBL/GenBank/DDBJ databases">
        <title>The Genome of Cuscuta australis (Dodder) Provides Insight into the Evolution of Plant Parasitism.</title>
        <authorList>
            <person name="Liu H."/>
        </authorList>
    </citation>
    <scope>NUCLEOTIDE SEQUENCE [LARGE SCALE GENOMIC DNA]</scope>
    <source>
        <strain evidence="4">cv. Yunnan</strain>
        <tissue evidence="3">Vines</tissue>
    </source>
</reference>
<dbReference type="PROSITE" id="PS50879">
    <property type="entry name" value="RNASE_H_1"/>
    <property type="match status" value="1"/>
</dbReference>
<feature type="compositionally biased region" description="Low complexity" evidence="1">
    <location>
        <begin position="9"/>
        <end position="27"/>
    </location>
</feature>
<dbReference type="AlphaFoldDB" id="A0A328CY15"/>
<dbReference type="EMBL" id="NQVE01000209">
    <property type="protein sequence ID" value="RAL38365.1"/>
    <property type="molecule type" value="Genomic_DNA"/>
</dbReference>